<evidence type="ECO:0000256" key="5">
    <source>
        <dbReference type="ARBA" id="ARBA00004904"/>
    </source>
</evidence>
<feature type="binding site" evidence="20">
    <location>
        <position position="48"/>
    </location>
    <ligand>
        <name>Mg(2+)</name>
        <dbReference type="ChEBI" id="CHEBI:18420"/>
        <label>1</label>
    </ligand>
</feature>
<dbReference type="NCBIfam" id="TIGR00506">
    <property type="entry name" value="ribB"/>
    <property type="match status" value="1"/>
</dbReference>
<dbReference type="InterPro" id="IPR000926">
    <property type="entry name" value="RibA"/>
</dbReference>
<feature type="domain" description="GTP cyclohydrolase II" evidence="21">
    <location>
        <begin position="229"/>
        <end position="393"/>
    </location>
</feature>
<evidence type="ECO:0000256" key="1">
    <source>
        <dbReference type="ARBA" id="ARBA00000141"/>
    </source>
</evidence>
<evidence type="ECO:0000259" key="21">
    <source>
        <dbReference type="Pfam" id="PF00925"/>
    </source>
</evidence>
<dbReference type="UniPathway" id="UPA00275">
    <property type="reaction ID" value="UER00399"/>
</dbReference>
<comment type="function">
    <text evidence="3 20">Catalyzes the conversion of D-ribulose 5-phosphate to formate and 3,4-dihydroxy-2-butanone 4-phosphate.</text>
</comment>
<name>A0A3D4V676_9BACT</name>
<dbReference type="CDD" id="cd00641">
    <property type="entry name" value="GTP_cyclohydro2"/>
    <property type="match status" value="1"/>
</dbReference>
<evidence type="ECO:0000256" key="4">
    <source>
        <dbReference type="ARBA" id="ARBA00004853"/>
    </source>
</evidence>
<evidence type="ECO:0000256" key="17">
    <source>
        <dbReference type="ARBA" id="ARBA00023268"/>
    </source>
</evidence>
<evidence type="ECO:0000256" key="14">
    <source>
        <dbReference type="ARBA" id="ARBA00023134"/>
    </source>
</evidence>
<evidence type="ECO:0000256" key="8">
    <source>
        <dbReference type="ARBA" id="ARBA00022619"/>
    </source>
</evidence>
<dbReference type="AlphaFoldDB" id="A0A3D4V676"/>
<dbReference type="GO" id="GO:0008686">
    <property type="term" value="F:3,4-dihydroxy-2-butanone-4-phosphate synthase activity"/>
    <property type="evidence" value="ECO:0007669"/>
    <property type="project" value="UniProtKB-UniRule"/>
</dbReference>
<feature type="active site" description="Proton acceptor; for GTP cyclohydrolase activity" evidence="20">
    <location>
        <position position="350"/>
    </location>
</feature>
<dbReference type="SUPFAM" id="SSF142695">
    <property type="entry name" value="RibA-like"/>
    <property type="match status" value="1"/>
</dbReference>
<dbReference type="Proteomes" id="UP000264071">
    <property type="component" value="Unassembled WGS sequence"/>
</dbReference>
<evidence type="ECO:0000256" key="16">
    <source>
        <dbReference type="ARBA" id="ARBA00023239"/>
    </source>
</evidence>
<feature type="region of interest" description="GTP cyclohydrolase II" evidence="20">
    <location>
        <begin position="223"/>
        <end position="420"/>
    </location>
</feature>
<dbReference type="GO" id="GO:0009231">
    <property type="term" value="P:riboflavin biosynthetic process"/>
    <property type="evidence" value="ECO:0007669"/>
    <property type="project" value="UniProtKB-UniRule"/>
</dbReference>
<comment type="pathway">
    <text evidence="5 20">Cofactor biosynthesis; riboflavin biosynthesis; 2-hydroxy-3-oxobutyl phosphate from D-ribulose 5-phosphate: step 1/1.</text>
</comment>
<keyword evidence="17 20" id="KW-0511">Multifunctional enzyme</keyword>
<comment type="cofactor">
    <cofactor evidence="20">
        <name>Mg(2+)</name>
        <dbReference type="ChEBI" id="CHEBI:18420"/>
    </cofactor>
    <cofactor evidence="20">
        <name>Mn(2+)</name>
        <dbReference type="ChEBI" id="CHEBI:29035"/>
    </cofactor>
    <text evidence="20">Binds 2 divalent metal cations per subunit. Magnesium or manganese.</text>
</comment>
<feature type="binding site" evidence="20">
    <location>
        <position position="185"/>
    </location>
    <ligand>
        <name>D-ribulose 5-phosphate</name>
        <dbReference type="ChEBI" id="CHEBI:58121"/>
    </ligand>
</feature>
<evidence type="ECO:0000313" key="23">
    <source>
        <dbReference type="Proteomes" id="UP000264071"/>
    </source>
</evidence>
<protein>
    <recommendedName>
        <fullName evidence="20">Riboflavin biosynthesis protein RibBA</fullName>
    </recommendedName>
    <domain>
        <recommendedName>
            <fullName evidence="20">3,4-dihydroxy-2-butanone 4-phosphate synthase</fullName>
            <shortName evidence="20">DHBP synthase</shortName>
            <ecNumber evidence="20">4.1.99.12</ecNumber>
        </recommendedName>
    </domain>
    <domain>
        <recommendedName>
            <fullName evidence="20">GTP cyclohydrolase-2</fullName>
            <ecNumber evidence="20">3.5.4.25</ecNumber>
        </recommendedName>
        <alternativeName>
            <fullName evidence="20">GTP cyclohydrolase II</fullName>
        </alternativeName>
    </domain>
</protein>
<dbReference type="Gene3D" id="3.40.50.10990">
    <property type="entry name" value="GTP cyclohydrolase II"/>
    <property type="match status" value="1"/>
</dbReference>
<dbReference type="HAMAP" id="MF_00180">
    <property type="entry name" value="RibB"/>
    <property type="match status" value="1"/>
</dbReference>
<keyword evidence="13 20" id="KW-0460">Magnesium</keyword>
<keyword evidence="8 20" id="KW-0686">Riboflavin biosynthesis</keyword>
<dbReference type="FunFam" id="3.40.50.10990:FF:000001">
    <property type="entry name" value="Riboflavin biosynthesis protein RibBA"/>
    <property type="match status" value="1"/>
</dbReference>
<evidence type="ECO:0000256" key="20">
    <source>
        <dbReference type="HAMAP-Rule" id="MF_01283"/>
    </source>
</evidence>
<comment type="similarity">
    <text evidence="7 20">In the C-terminal section; belongs to the GTP cyclohydrolase II family.</text>
</comment>
<feature type="binding site" evidence="20">
    <location>
        <position position="278"/>
    </location>
    <ligand>
        <name>Zn(2+)</name>
        <dbReference type="ChEBI" id="CHEBI:29105"/>
        <note>catalytic</note>
    </ligand>
</feature>
<evidence type="ECO:0000256" key="11">
    <source>
        <dbReference type="ARBA" id="ARBA00022801"/>
    </source>
</evidence>
<feature type="binding site" evidence="20">
    <location>
        <begin position="47"/>
        <end position="48"/>
    </location>
    <ligand>
        <name>D-ribulose 5-phosphate</name>
        <dbReference type="ChEBI" id="CHEBI:58121"/>
    </ligand>
</feature>
<dbReference type="InterPro" id="IPR036144">
    <property type="entry name" value="RibA-like_sf"/>
</dbReference>
<keyword evidence="14 20" id="KW-0342">GTP-binding</keyword>
<feature type="binding site" evidence="20">
    <location>
        <position position="164"/>
    </location>
    <ligand>
        <name>Mg(2+)</name>
        <dbReference type="ChEBI" id="CHEBI:18420"/>
        <label>2</label>
    </ligand>
</feature>
<dbReference type="OMA" id="ECRGLIC"/>
<keyword evidence="11 20" id="KW-0378">Hydrolase</keyword>
<dbReference type="HAMAP" id="MF_01283">
    <property type="entry name" value="RibBA"/>
    <property type="match status" value="1"/>
</dbReference>
<sequence>MPNSEQNAGVPRDAERPAVDPVFGTVEQALADIAAGKFIVVADDEDRENEGDLVCAAELVTPEMVNFMLEAKGMICLAMTNEWANRLGLEMQVEKNTESMGTAFTVSIDAAAKYGVTTGISAADRAATIRVAADPDSTRADLRVPGHIHPLRARDGGVLQRVGHTEAAVDLARLAGCRPAGVICEVLNKDGTTSRRPQLEQFCKQHGLTFITIAQLVAYRLKNERLVHRVAEARLPTEYGEWRIYGYKNDVDQREHIAIAYGDVSQGEGVLVRMHSKCLTGDVFHSRRCDCGWQLDTAMAMIQAEGRGVIVYLDQEGRGIGLINKLKAYELQDRGADTVEANEQLGFKADLRNYGIGAQILLDLSVRSIRVMTNNPRKLVGLDGYGLVLTDRVRIEAPSTDENASYLETKRTKLGHLFAI</sequence>
<dbReference type="GO" id="GO:0003935">
    <property type="term" value="F:GTP cyclohydrolase II activity"/>
    <property type="evidence" value="ECO:0007669"/>
    <property type="project" value="UniProtKB-UniRule"/>
</dbReference>
<feature type="binding site" evidence="20">
    <location>
        <position position="48"/>
    </location>
    <ligand>
        <name>Mg(2+)</name>
        <dbReference type="ChEBI" id="CHEBI:18420"/>
        <label>2</label>
    </ligand>
</feature>
<evidence type="ECO:0000256" key="10">
    <source>
        <dbReference type="ARBA" id="ARBA00022741"/>
    </source>
</evidence>
<evidence type="ECO:0000256" key="7">
    <source>
        <dbReference type="ARBA" id="ARBA00008976"/>
    </source>
</evidence>
<comment type="function">
    <text evidence="18 20">Catalyzes the conversion of GTP to 2,5-diamino-6-ribosylamino-4(3H)-pyrimidinone 5'-phosphate (DARP), formate and pyrophosphate.</text>
</comment>
<comment type="catalytic activity">
    <reaction evidence="19 20">
        <text>GTP + 4 H2O = 2,5-diamino-6-hydroxy-4-(5-phosphoribosylamino)-pyrimidine + formate + 2 phosphate + 3 H(+)</text>
        <dbReference type="Rhea" id="RHEA:23704"/>
        <dbReference type="ChEBI" id="CHEBI:15377"/>
        <dbReference type="ChEBI" id="CHEBI:15378"/>
        <dbReference type="ChEBI" id="CHEBI:15740"/>
        <dbReference type="ChEBI" id="CHEBI:37565"/>
        <dbReference type="ChEBI" id="CHEBI:43474"/>
        <dbReference type="ChEBI" id="CHEBI:58614"/>
        <dbReference type="EC" id="3.5.4.25"/>
    </reaction>
</comment>
<dbReference type="Pfam" id="PF00925">
    <property type="entry name" value="GTP_cyclohydro2"/>
    <property type="match status" value="1"/>
</dbReference>
<dbReference type="GO" id="GO:0005525">
    <property type="term" value="F:GTP binding"/>
    <property type="evidence" value="ECO:0007669"/>
    <property type="project" value="UniProtKB-KW"/>
</dbReference>
<keyword evidence="12 20" id="KW-0862">Zinc</keyword>
<dbReference type="GO" id="GO:0005829">
    <property type="term" value="C:cytosol"/>
    <property type="evidence" value="ECO:0007669"/>
    <property type="project" value="TreeGrafter"/>
</dbReference>
<feature type="binding site" evidence="20">
    <location>
        <begin position="316"/>
        <end position="318"/>
    </location>
    <ligand>
        <name>GTP</name>
        <dbReference type="ChEBI" id="CHEBI:37565"/>
    </ligand>
</feature>
<evidence type="ECO:0000313" key="22">
    <source>
        <dbReference type="EMBL" id="HCT56158.1"/>
    </source>
</evidence>
<feature type="binding site" evidence="20">
    <location>
        <begin position="273"/>
        <end position="277"/>
    </location>
    <ligand>
        <name>GTP</name>
        <dbReference type="ChEBI" id="CHEBI:37565"/>
    </ligand>
</feature>
<dbReference type="EMBL" id="DPIY01000004">
    <property type="protein sequence ID" value="HCT56158.1"/>
    <property type="molecule type" value="Genomic_DNA"/>
</dbReference>
<dbReference type="EC" id="4.1.99.12" evidence="20"/>
<dbReference type="GO" id="GO:0000287">
    <property type="term" value="F:magnesium ion binding"/>
    <property type="evidence" value="ECO:0007669"/>
    <property type="project" value="UniProtKB-UniRule"/>
</dbReference>
<evidence type="ECO:0000256" key="3">
    <source>
        <dbReference type="ARBA" id="ARBA00002284"/>
    </source>
</evidence>
<gene>
    <name evidence="20" type="primary">ribBA</name>
    <name evidence="22" type="ORF">DGD08_02985</name>
</gene>
<feature type="binding site" evidence="20">
    <location>
        <position position="289"/>
    </location>
    <ligand>
        <name>Zn(2+)</name>
        <dbReference type="ChEBI" id="CHEBI:29105"/>
        <note>catalytic</note>
    </ligand>
</feature>
<dbReference type="PANTHER" id="PTHR21327:SF18">
    <property type="entry name" value="3,4-DIHYDROXY-2-BUTANONE 4-PHOSPHATE SYNTHASE"/>
    <property type="match status" value="1"/>
</dbReference>
<feature type="region of interest" description="DHBP synthase" evidence="20">
    <location>
        <begin position="1"/>
        <end position="222"/>
    </location>
</feature>
<dbReference type="PANTHER" id="PTHR21327">
    <property type="entry name" value="GTP CYCLOHYDROLASE II-RELATED"/>
    <property type="match status" value="1"/>
</dbReference>
<feature type="binding site" evidence="20">
    <location>
        <position position="338"/>
    </location>
    <ligand>
        <name>GTP</name>
        <dbReference type="ChEBI" id="CHEBI:37565"/>
    </ligand>
</feature>
<feature type="binding site" evidence="20">
    <location>
        <position position="291"/>
    </location>
    <ligand>
        <name>Zn(2+)</name>
        <dbReference type="ChEBI" id="CHEBI:29105"/>
        <note>catalytic</note>
    </ligand>
</feature>
<dbReference type="Gene3D" id="3.90.870.10">
    <property type="entry name" value="DHBP synthase"/>
    <property type="match status" value="1"/>
</dbReference>
<dbReference type="GO" id="GO:0030145">
    <property type="term" value="F:manganese ion binding"/>
    <property type="evidence" value="ECO:0007669"/>
    <property type="project" value="UniProtKB-UniRule"/>
</dbReference>
<proteinExistence type="inferred from homology"/>
<accession>A0A3D4V676</accession>
<dbReference type="Pfam" id="PF00926">
    <property type="entry name" value="DHBP_synthase"/>
    <property type="match status" value="1"/>
</dbReference>
<dbReference type="NCBIfam" id="NF006803">
    <property type="entry name" value="PRK09311.1"/>
    <property type="match status" value="1"/>
</dbReference>
<evidence type="ECO:0000256" key="2">
    <source>
        <dbReference type="ARBA" id="ARBA00001936"/>
    </source>
</evidence>
<dbReference type="GO" id="GO:0008270">
    <property type="term" value="F:zinc ion binding"/>
    <property type="evidence" value="ECO:0007669"/>
    <property type="project" value="UniProtKB-UniRule"/>
</dbReference>
<dbReference type="PIRSF" id="PIRSF001259">
    <property type="entry name" value="RibA"/>
    <property type="match status" value="1"/>
</dbReference>
<dbReference type="HAMAP" id="MF_00179">
    <property type="entry name" value="RibA"/>
    <property type="match status" value="1"/>
</dbReference>
<feature type="binding site" evidence="20">
    <location>
        <position position="373"/>
    </location>
    <ligand>
        <name>GTP</name>
        <dbReference type="ChEBI" id="CHEBI:37565"/>
    </ligand>
</feature>
<dbReference type="InterPro" id="IPR017945">
    <property type="entry name" value="DHBP_synth_RibB-like_a/b_dom"/>
</dbReference>
<feature type="active site" description="Nucleophile; for GTP cyclohydrolase activity" evidence="20">
    <location>
        <position position="352"/>
    </location>
</feature>
<comment type="similarity">
    <text evidence="6 20">In the N-terminal section; belongs to the DHBP synthase family.</text>
</comment>
<dbReference type="NCBIfam" id="NF001591">
    <property type="entry name" value="PRK00393.1"/>
    <property type="match status" value="1"/>
</dbReference>
<keyword evidence="10 20" id="KW-0547">Nucleotide-binding</keyword>
<dbReference type="InterPro" id="IPR032677">
    <property type="entry name" value="GTP_cyclohydro_II"/>
</dbReference>
<evidence type="ECO:0000256" key="18">
    <source>
        <dbReference type="ARBA" id="ARBA00043932"/>
    </source>
</evidence>
<dbReference type="FunFam" id="3.90.870.10:FF:000001">
    <property type="entry name" value="Riboflavin biosynthesis protein RibBA"/>
    <property type="match status" value="1"/>
</dbReference>
<organism evidence="22 23">
    <name type="scientific">Gemmatimonas aurantiaca</name>
    <dbReference type="NCBI Taxonomy" id="173480"/>
    <lineage>
        <taxon>Bacteria</taxon>
        <taxon>Pseudomonadati</taxon>
        <taxon>Gemmatimonadota</taxon>
        <taxon>Gemmatimonadia</taxon>
        <taxon>Gemmatimonadales</taxon>
        <taxon>Gemmatimonadaceae</taxon>
        <taxon>Gemmatimonas</taxon>
    </lineage>
</organism>
<evidence type="ECO:0000256" key="6">
    <source>
        <dbReference type="ARBA" id="ARBA00005520"/>
    </source>
</evidence>
<dbReference type="InterPro" id="IPR000422">
    <property type="entry name" value="DHBP_synthase_RibB"/>
</dbReference>
<dbReference type="EC" id="3.5.4.25" evidence="20"/>
<feature type="site" description="Essential for DHBP synthase activity" evidence="20">
    <location>
        <position position="185"/>
    </location>
</feature>
<comment type="cofactor">
    <cofactor evidence="20">
        <name>Zn(2+)</name>
        <dbReference type="ChEBI" id="CHEBI:29105"/>
    </cofactor>
    <text evidence="20">Binds 1 zinc ion per subunit.</text>
</comment>
<dbReference type="NCBIfam" id="TIGR00505">
    <property type="entry name" value="ribA"/>
    <property type="match status" value="1"/>
</dbReference>
<evidence type="ECO:0000256" key="12">
    <source>
        <dbReference type="ARBA" id="ARBA00022833"/>
    </source>
</evidence>
<keyword evidence="15 20" id="KW-0464">Manganese</keyword>
<evidence type="ECO:0000256" key="9">
    <source>
        <dbReference type="ARBA" id="ARBA00022723"/>
    </source>
</evidence>
<evidence type="ECO:0000256" key="13">
    <source>
        <dbReference type="ARBA" id="ARBA00022842"/>
    </source>
</evidence>
<keyword evidence="9 20" id="KW-0479">Metal-binding</keyword>
<feature type="binding site" evidence="20">
    <location>
        <position position="294"/>
    </location>
    <ligand>
        <name>GTP</name>
        <dbReference type="ChEBI" id="CHEBI:37565"/>
    </ligand>
</feature>
<comment type="cofactor">
    <cofactor evidence="2">
        <name>Mn(2+)</name>
        <dbReference type="ChEBI" id="CHEBI:29035"/>
    </cofactor>
</comment>
<evidence type="ECO:0000256" key="15">
    <source>
        <dbReference type="ARBA" id="ARBA00023211"/>
    </source>
</evidence>
<comment type="caution">
    <text evidence="22">The sequence shown here is derived from an EMBL/GenBank/DDBJ whole genome shotgun (WGS) entry which is preliminary data.</text>
</comment>
<feature type="binding site" evidence="20">
    <location>
        <position position="52"/>
    </location>
    <ligand>
        <name>D-ribulose 5-phosphate</name>
        <dbReference type="ChEBI" id="CHEBI:58121"/>
    </ligand>
</feature>
<feature type="binding site" evidence="20">
    <location>
        <position position="378"/>
    </location>
    <ligand>
        <name>GTP</name>
        <dbReference type="ChEBI" id="CHEBI:37565"/>
    </ligand>
</feature>
<feature type="site" description="Essential for DHBP synthase activity" evidence="20">
    <location>
        <position position="147"/>
    </location>
</feature>
<comment type="pathway">
    <text evidence="4 20">Cofactor biosynthesis; riboflavin biosynthesis; 5-amino-6-(D-ribitylamino)uracil from GTP: step 1/4.</text>
</comment>
<reference evidence="22 23" key="1">
    <citation type="journal article" date="2018" name="Nat. Biotechnol.">
        <title>A standardized bacterial taxonomy based on genome phylogeny substantially revises the tree of life.</title>
        <authorList>
            <person name="Parks D.H."/>
            <person name="Chuvochina M."/>
            <person name="Waite D.W."/>
            <person name="Rinke C."/>
            <person name="Skarshewski A."/>
            <person name="Chaumeil P.A."/>
            <person name="Hugenholtz P."/>
        </authorList>
    </citation>
    <scope>NUCLEOTIDE SEQUENCE [LARGE SCALE GENOMIC DNA]</scope>
    <source>
        <strain evidence="22">UBA8844</strain>
    </source>
</reference>
<comment type="catalytic activity">
    <reaction evidence="1 20">
        <text>D-ribulose 5-phosphate = (2S)-2-hydroxy-3-oxobutyl phosphate + formate + H(+)</text>
        <dbReference type="Rhea" id="RHEA:18457"/>
        <dbReference type="ChEBI" id="CHEBI:15378"/>
        <dbReference type="ChEBI" id="CHEBI:15740"/>
        <dbReference type="ChEBI" id="CHEBI:58121"/>
        <dbReference type="ChEBI" id="CHEBI:58830"/>
        <dbReference type="EC" id="4.1.99.12"/>
    </reaction>
</comment>
<evidence type="ECO:0000256" key="19">
    <source>
        <dbReference type="ARBA" id="ARBA00049295"/>
    </source>
</evidence>
<keyword evidence="16 20" id="KW-0456">Lyase</keyword>
<dbReference type="SUPFAM" id="SSF55821">
    <property type="entry name" value="YrdC/RibB"/>
    <property type="match status" value="1"/>
</dbReference>
<dbReference type="InterPro" id="IPR016299">
    <property type="entry name" value="Riboflavin_synth_RibBA"/>
</dbReference>
<feature type="binding site" evidence="20">
    <location>
        <begin position="161"/>
        <end position="165"/>
    </location>
    <ligand>
        <name>D-ribulose 5-phosphate</name>
        <dbReference type="ChEBI" id="CHEBI:58121"/>
    </ligand>
</feature>